<protein>
    <submittedName>
        <fullName evidence="3">OLC1v1014896C2</fullName>
    </submittedName>
</protein>
<feature type="region of interest" description="Disordered" evidence="1">
    <location>
        <begin position="124"/>
        <end position="149"/>
    </location>
</feature>
<keyword evidence="2" id="KW-0472">Membrane</keyword>
<evidence type="ECO:0000313" key="4">
    <source>
        <dbReference type="Proteomes" id="UP001161247"/>
    </source>
</evidence>
<feature type="compositionally biased region" description="Polar residues" evidence="1">
    <location>
        <begin position="75"/>
        <end position="86"/>
    </location>
</feature>
<proteinExistence type="predicted"/>
<feature type="region of interest" description="Disordered" evidence="1">
    <location>
        <begin position="198"/>
        <end position="238"/>
    </location>
</feature>
<sequence length="730" mass="81224">MESAEKGFSSSKHPPISSYSGESNENDVNPNAMGSNSKSQNAKKSVVKHFMAPTVSANSKVKVPRKKILGEKNDSFTSGENTQFPKNSPDIDSRNGLHRSGSGTSLGHPISTCSYTFKSDDEDVGTFSSDSSLKPYDPLTNYLSPRPKYLRYKPNRRQEMFFTSKSEGKEDNSFLCTTGISDFHYRAEEQKASEFDQKQVSLSLQESSSEIPTVELELEDDYDSEDTDQEEDEEFEEEKGWSFKGMMKFLFLLALAILSTSYLSAMNDATPSPIVNPFDAVPTNSHNRRNVSGTHVVGNESGFLEVNPFVKEIVKMSEPYNEASDSLLEEISYGEESEKDLIWSDSKISEFEVEENGKEEEEHHQFPAEWESDSNATTDEDIKVEDASKAHHLCGGALDDIQSVSRNIHDTNQDNEGNELENDQEIDTISEEAEIGHEAEEIGGVSAENLLETGWPTMEIRGSDVDVEDFIPAENDGNKSDDASMLKGVMKSMKSVGFMELEAIDLSVIWLSVVFTIMASLVWLHSKWTKKAPELDSLHERSSKKVEPISARPSVKLENKQEKAESIVKPSSAFYSYQETTREYARIQAPDVELLGEFVIEEYSSSLRSCGRKGRIDTEESVNPISYAGHIDASPVASKPQPLVQSSLVGSQTQPVGKVRLLNVSDADSNSYGSFTTEKILLRKEVNLNTSITLHDLLIEQPQELSSIKLLCTLGMCVCLYTRRTVLDLV</sequence>
<gene>
    <name evidence="3" type="ORF">OLC1_LOCUS21045</name>
</gene>
<reference evidence="3" key="1">
    <citation type="submission" date="2023-03" db="EMBL/GenBank/DDBJ databases">
        <authorList>
            <person name="Julca I."/>
        </authorList>
    </citation>
    <scope>NUCLEOTIDE SEQUENCE</scope>
</reference>
<feature type="compositionally biased region" description="Polar residues" evidence="1">
    <location>
        <begin position="21"/>
        <end position="43"/>
    </location>
</feature>
<name>A0AAV1E459_OLDCO</name>
<feature type="compositionally biased region" description="Low complexity" evidence="1">
    <location>
        <begin position="9"/>
        <end position="20"/>
    </location>
</feature>
<evidence type="ECO:0000256" key="2">
    <source>
        <dbReference type="SAM" id="Phobius"/>
    </source>
</evidence>
<accession>A0AAV1E459</accession>
<organism evidence="3 4">
    <name type="scientific">Oldenlandia corymbosa var. corymbosa</name>
    <dbReference type="NCBI Taxonomy" id="529605"/>
    <lineage>
        <taxon>Eukaryota</taxon>
        <taxon>Viridiplantae</taxon>
        <taxon>Streptophyta</taxon>
        <taxon>Embryophyta</taxon>
        <taxon>Tracheophyta</taxon>
        <taxon>Spermatophyta</taxon>
        <taxon>Magnoliopsida</taxon>
        <taxon>eudicotyledons</taxon>
        <taxon>Gunneridae</taxon>
        <taxon>Pentapetalae</taxon>
        <taxon>asterids</taxon>
        <taxon>lamiids</taxon>
        <taxon>Gentianales</taxon>
        <taxon>Rubiaceae</taxon>
        <taxon>Rubioideae</taxon>
        <taxon>Spermacoceae</taxon>
        <taxon>Hedyotis-Oldenlandia complex</taxon>
        <taxon>Oldenlandia</taxon>
    </lineage>
</organism>
<keyword evidence="2" id="KW-1133">Transmembrane helix</keyword>
<dbReference type="PANTHER" id="PTHR34775:SF6">
    <property type="entry name" value="TRANSMEMBRANE PROTEIN"/>
    <property type="match status" value="1"/>
</dbReference>
<keyword evidence="2" id="KW-0812">Transmembrane</keyword>
<dbReference type="EMBL" id="OX459124">
    <property type="protein sequence ID" value="CAI9114227.1"/>
    <property type="molecule type" value="Genomic_DNA"/>
</dbReference>
<evidence type="ECO:0000313" key="3">
    <source>
        <dbReference type="EMBL" id="CAI9114227.1"/>
    </source>
</evidence>
<dbReference type="Proteomes" id="UP001161247">
    <property type="component" value="Chromosome 7"/>
</dbReference>
<keyword evidence="4" id="KW-1185">Reference proteome</keyword>
<feature type="region of interest" description="Disordered" evidence="1">
    <location>
        <begin position="353"/>
        <end position="376"/>
    </location>
</feature>
<feature type="region of interest" description="Disordered" evidence="1">
    <location>
        <begin position="1"/>
        <end position="108"/>
    </location>
</feature>
<feature type="compositionally biased region" description="Acidic residues" evidence="1">
    <location>
        <begin position="216"/>
        <end position="237"/>
    </location>
</feature>
<feature type="transmembrane region" description="Helical" evidence="2">
    <location>
        <begin position="503"/>
        <end position="524"/>
    </location>
</feature>
<dbReference type="PANTHER" id="PTHR34775">
    <property type="entry name" value="TRANSMEMBRANE PROTEIN"/>
    <property type="match status" value="1"/>
</dbReference>
<feature type="compositionally biased region" description="Low complexity" evidence="1">
    <location>
        <begin position="199"/>
        <end position="210"/>
    </location>
</feature>
<evidence type="ECO:0000256" key="1">
    <source>
        <dbReference type="SAM" id="MobiDB-lite"/>
    </source>
</evidence>
<dbReference type="AlphaFoldDB" id="A0AAV1E459"/>